<evidence type="ECO:0000256" key="1">
    <source>
        <dbReference type="SAM" id="MobiDB-lite"/>
    </source>
</evidence>
<proteinExistence type="predicted"/>
<evidence type="ECO:0000313" key="4">
    <source>
        <dbReference type="Proteomes" id="UP000028045"/>
    </source>
</evidence>
<evidence type="ECO:0000313" key="3">
    <source>
        <dbReference type="EMBL" id="KEY70425.1"/>
    </source>
</evidence>
<dbReference type="InterPro" id="IPR054505">
    <property type="entry name" value="Myb_DNA-bind_8"/>
</dbReference>
<sequence length="210" mass="22984">MSPNTDNATSRLLFAILKQKSLKDIDWNLVAQDPVLLQPIANGHAARMRYARFKATVLGNEQSKKSRVGDKGGIQKPGKKGNQAKKDNIIKSESNVSLSSYAAQFSPSSMASPYTVDNEDLSARFLTPCSDDMTAMFVQPTVGDSMNHVGREERLNPNSPAYSAFEAAFDIGGYRMAAPVQQGMDLLDFSNGQQNLADFGSAWSDRINHF</sequence>
<keyword evidence="4" id="KW-1185">Reference proteome</keyword>
<evidence type="ECO:0000259" key="2">
    <source>
        <dbReference type="Pfam" id="PF22980"/>
    </source>
</evidence>
<dbReference type="OrthoDB" id="3944408at2759"/>
<dbReference type="AlphaFoldDB" id="A0A084AYP6"/>
<dbReference type="Pfam" id="PF22980">
    <property type="entry name" value="Myb_DNA-bind_8"/>
    <property type="match status" value="1"/>
</dbReference>
<organism evidence="3 4">
    <name type="scientific">Stachybotrys chartarum (strain CBS 109288 / IBT 7711)</name>
    <name type="common">Toxic black mold</name>
    <name type="synonym">Stilbospora chartarum</name>
    <dbReference type="NCBI Taxonomy" id="1280523"/>
    <lineage>
        <taxon>Eukaryota</taxon>
        <taxon>Fungi</taxon>
        <taxon>Dikarya</taxon>
        <taxon>Ascomycota</taxon>
        <taxon>Pezizomycotina</taxon>
        <taxon>Sordariomycetes</taxon>
        <taxon>Hypocreomycetidae</taxon>
        <taxon>Hypocreales</taxon>
        <taxon>Stachybotryaceae</taxon>
        <taxon>Stachybotrys</taxon>
    </lineage>
</organism>
<feature type="region of interest" description="Disordered" evidence="1">
    <location>
        <begin position="61"/>
        <end position="89"/>
    </location>
</feature>
<accession>A0A084AYP6</accession>
<reference evidence="3 4" key="1">
    <citation type="journal article" date="2014" name="BMC Genomics">
        <title>Comparative genome sequencing reveals chemotype-specific gene clusters in the toxigenic black mold Stachybotrys.</title>
        <authorList>
            <person name="Semeiks J."/>
            <person name="Borek D."/>
            <person name="Otwinowski Z."/>
            <person name="Grishin N.V."/>
        </authorList>
    </citation>
    <scope>NUCLEOTIDE SEQUENCE [LARGE SCALE GENOMIC DNA]</scope>
    <source>
        <strain evidence="4">CBS 109288 / IBT 7711</strain>
    </source>
</reference>
<protein>
    <recommendedName>
        <fullName evidence="2">Myb-like DNA-binding domain-containing protein</fullName>
    </recommendedName>
</protein>
<feature type="domain" description="Myb-like DNA-binding" evidence="2">
    <location>
        <begin position="9"/>
        <end position="55"/>
    </location>
</feature>
<dbReference type="Proteomes" id="UP000028045">
    <property type="component" value="Unassembled WGS sequence"/>
</dbReference>
<name>A0A084AYP6_STACB</name>
<dbReference type="EMBL" id="KL648443">
    <property type="protein sequence ID" value="KEY70425.1"/>
    <property type="molecule type" value="Genomic_DNA"/>
</dbReference>
<gene>
    <name evidence="3" type="ORF">S7711_06592</name>
</gene>
<dbReference type="HOGENOM" id="CLU_087046_0_0_1"/>